<dbReference type="VEuPathDB" id="TrichDB:TVAG_118290"/>
<dbReference type="eggNOG" id="KOG2681">
    <property type="taxonomic scope" value="Eukaryota"/>
</dbReference>
<dbReference type="GO" id="GO:0006203">
    <property type="term" value="P:dGTP catabolic process"/>
    <property type="evidence" value="ECO:0000318"/>
    <property type="project" value="GO_Central"/>
</dbReference>
<dbReference type="STRING" id="5722.A2EI16"/>
<dbReference type="RefSeq" id="XP_001319971.1">
    <property type="nucleotide sequence ID" value="XM_001319936.1"/>
</dbReference>
<dbReference type="InterPro" id="IPR006674">
    <property type="entry name" value="HD_domain"/>
</dbReference>
<dbReference type="VEuPathDB" id="TrichDB:TVAGG3_0230540"/>
<evidence type="ECO:0000259" key="1">
    <source>
        <dbReference type="SMART" id="SM00471"/>
    </source>
</evidence>
<dbReference type="InterPro" id="IPR045509">
    <property type="entry name" value="HD_assoc_2"/>
</dbReference>
<gene>
    <name evidence="2" type="ORF">TVAG_118290</name>
</gene>
<dbReference type="SUPFAM" id="SSF109604">
    <property type="entry name" value="HD-domain/PDEase-like"/>
    <property type="match status" value="1"/>
</dbReference>
<proteinExistence type="predicted"/>
<accession>A2EI16</accession>
<organism evidence="2 3">
    <name type="scientific">Trichomonas vaginalis (strain ATCC PRA-98 / G3)</name>
    <dbReference type="NCBI Taxonomy" id="412133"/>
    <lineage>
        <taxon>Eukaryota</taxon>
        <taxon>Metamonada</taxon>
        <taxon>Parabasalia</taxon>
        <taxon>Trichomonadida</taxon>
        <taxon>Trichomonadidae</taxon>
        <taxon>Trichomonas</taxon>
    </lineage>
</organism>
<dbReference type="Gene3D" id="3.30.70.2760">
    <property type="match status" value="1"/>
</dbReference>
<dbReference type="Pfam" id="PF19276">
    <property type="entry name" value="HD_assoc_2"/>
    <property type="match status" value="1"/>
</dbReference>
<name>A2EI16_TRIV3</name>
<reference evidence="2" key="1">
    <citation type="submission" date="2006-10" db="EMBL/GenBank/DDBJ databases">
        <authorList>
            <person name="Amadeo P."/>
            <person name="Zhao Q."/>
            <person name="Wortman J."/>
            <person name="Fraser-Liggett C."/>
            <person name="Carlton J."/>
        </authorList>
    </citation>
    <scope>NUCLEOTIDE SEQUENCE</scope>
    <source>
        <strain evidence="2">G3</strain>
    </source>
</reference>
<evidence type="ECO:0000313" key="3">
    <source>
        <dbReference type="Proteomes" id="UP000001542"/>
    </source>
</evidence>
<dbReference type="FunFam" id="3.30.70.2760:FF:000004">
    <property type="entry name" value="HD domain containing protein"/>
    <property type="match status" value="1"/>
</dbReference>
<keyword evidence="3" id="KW-1185">Reference proteome</keyword>
<dbReference type="Proteomes" id="UP000001542">
    <property type="component" value="Unassembled WGS sequence"/>
</dbReference>
<evidence type="ECO:0000313" key="2">
    <source>
        <dbReference type="EMBL" id="EAY07748.1"/>
    </source>
</evidence>
<sequence>MRSHSPQDQIYGPLSIPAYCWPIIDTPEFQRLRNVYQLGGVVYVYPGTNHSRFEHSLGCAHLAGVWMNHFKKTQPELNILEKYEKAVIIAALCHDLGQGPYSYVFDQAVAQENPYWKHSEMSAKILKLINEKYSLNIESDVLDAACEYIKGDEYNTFPKYLASIVHNQQCDIDVNKFDYLSRDMNRALNTGSFIYDRLIYNSRVIDDQLCWKFSEIPTIEMFFYNFNDMAERVYKHRVVQAIELMIMDIFDVFFEKVDITELTQDPNVFVQYDDRILYSVELNEYGEKAKNISDRIIRRDLYKFIGEVRIAPKNSGGEKYSQRHPKSIEEDIVEKVDGLTTDDIRVVSSRFRYGLTRDRHPLLCIPFWKEENQKIFLTKDQISAINPVYFSQSMMRVFVTNKEKKALATQAYEKWKQSVPSL</sequence>
<dbReference type="AlphaFoldDB" id="A2EI16"/>
<dbReference type="GO" id="GO:0005634">
    <property type="term" value="C:nucleus"/>
    <property type="evidence" value="ECO:0000318"/>
    <property type="project" value="GO_Central"/>
</dbReference>
<dbReference type="FunFam" id="1.10.3210.10:FF:000047">
    <property type="entry name" value="HD domain containing protein"/>
    <property type="match status" value="1"/>
</dbReference>
<dbReference type="PANTHER" id="PTHR11373:SF4">
    <property type="entry name" value="DEOXYNUCLEOSIDE TRIPHOSPHATE TRIPHOSPHOHYDROLASE SAMHD1"/>
    <property type="match status" value="1"/>
</dbReference>
<reference evidence="2" key="2">
    <citation type="journal article" date="2007" name="Science">
        <title>Draft genome sequence of the sexually transmitted pathogen Trichomonas vaginalis.</title>
        <authorList>
            <person name="Carlton J.M."/>
            <person name="Hirt R.P."/>
            <person name="Silva J.C."/>
            <person name="Delcher A.L."/>
            <person name="Schatz M."/>
            <person name="Zhao Q."/>
            <person name="Wortman J.R."/>
            <person name="Bidwell S.L."/>
            <person name="Alsmark U.C.M."/>
            <person name="Besteiro S."/>
            <person name="Sicheritz-Ponten T."/>
            <person name="Noel C.J."/>
            <person name="Dacks J.B."/>
            <person name="Foster P.G."/>
            <person name="Simillion C."/>
            <person name="Van de Peer Y."/>
            <person name="Miranda-Saavedra D."/>
            <person name="Barton G.J."/>
            <person name="Westrop G.D."/>
            <person name="Mueller S."/>
            <person name="Dessi D."/>
            <person name="Fiori P.L."/>
            <person name="Ren Q."/>
            <person name="Paulsen I."/>
            <person name="Zhang H."/>
            <person name="Bastida-Corcuera F.D."/>
            <person name="Simoes-Barbosa A."/>
            <person name="Brown M.T."/>
            <person name="Hayes R.D."/>
            <person name="Mukherjee M."/>
            <person name="Okumura C.Y."/>
            <person name="Schneider R."/>
            <person name="Smith A.J."/>
            <person name="Vanacova S."/>
            <person name="Villalvazo M."/>
            <person name="Haas B.J."/>
            <person name="Pertea M."/>
            <person name="Feldblyum T.V."/>
            <person name="Utterback T.R."/>
            <person name="Shu C.L."/>
            <person name="Osoegawa K."/>
            <person name="de Jong P.J."/>
            <person name="Hrdy I."/>
            <person name="Horvathova L."/>
            <person name="Zubacova Z."/>
            <person name="Dolezal P."/>
            <person name="Malik S.B."/>
            <person name="Logsdon J.M. Jr."/>
            <person name="Henze K."/>
            <person name="Gupta A."/>
            <person name="Wang C.C."/>
            <person name="Dunne R.L."/>
            <person name="Upcroft J.A."/>
            <person name="Upcroft P."/>
            <person name="White O."/>
            <person name="Salzberg S.L."/>
            <person name="Tang P."/>
            <person name="Chiu C.-H."/>
            <person name="Lee Y.-S."/>
            <person name="Embley T.M."/>
            <person name="Coombs G.H."/>
            <person name="Mottram J.C."/>
            <person name="Tachezy J."/>
            <person name="Fraser-Liggett C.M."/>
            <person name="Johnson P.J."/>
        </authorList>
    </citation>
    <scope>NUCLEOTIDE SEQUENCE [LARGE SCALE GENOMIC DNA]</scope>
    <source>
        <strain evidence="2">G3</strain>
    </source>
</reference>
<dbReference type="GO" id="GO:0008832">
    <property type="term" value="F:dGTPase activity"/>
    <property type="evidence" value="ECO:0000318"/>
    <property type="project" value="GO_Central"/>
</dbReference>
<dbReference type="InterPro" id="IPR003607">
    <property type="entry name" value="HD/PDEase_dom"/>
</dbReference>
<dbReference type="OrthoDB" id="9991235at2759"/>
<dbReference type="CDD" id="cd00077">
    <property type="entry name" value="HDc"/>
    <property type="match status" value="1"/>
</dbReference>
<dbReference type="Pfam" id="PF01966">
    <property type="entry name" value="HD"/>
    <property type="match status" value="1"/>
</dbReference>
<feature type="domain" description="HD/PDEase" evidence="1">
    <location>
        <begin position="48"/>
        <end position="189"/>
    </location>
</feature>
<dbReference type="InParanoid" id="A2EI16"/>
<dbReference type="InterPro" id="IPR050135">
    <property type="entry name" value="dGTPase-like"/>
</dbReference>
<protein>
    <submittedName>
        <fullName evidence="2">HD domain containing protein</fullName>
    </submittedName>
</protein>
<dbReference type="SMR" id="A2EI16"/>
<dbReference type="KEGG" id="tva:4765643"/>
<dbReference type="PANTHER" id="PTHR11373">
    <property type="entry name" value="DEOXYNUCLEOSIDE TRIPHOSPHATE TRIPHOSPHOHYDROLASE"/>
    <property type="match status" value="1"/>
</dbReference>
<dbReference type="OMA" id="HEDMSER"/>
<dbReference type="EMBL" id="DS113393">
    <property type="protein sequence ID" value="EAY07748.1"/>
    <property type="molecule type" value="Genomic_DNA"/>
</dbReference>
<dbReference type="Gene3D" id="1.10.3210.10">
    <property type="entry name" value="Hypothetical protein af1432"/>
    <property type="match status" value="1"/>
</dbReference>
<dbReference type="SMART" id="SM00471">
    <property type="entry name" value="HDc"/>
    <property type="match status" value="1"/>
</dbReference>